<reference evidence="1 2" key="1">
    <citation type="journal article" date="2016" name="Nat. Commun.">
        <title>Thousands of microbial genomes shed light on interconnected biogeochemical processes in an aquifer system.</title>
        <authorList>
            <person name="Anantharaman K."/>
            <person name="Brown C.T."/>
            <person name="Hug L.A."/>
            <person name="Sharon I."/>
            <person name="Castelle C.J."/>
            <person name="Probst A.J."/>
            <person name="Thomas B.C."/>
            <person name="Singh A."/>
            <person name="Wilkins M.J."/>
            <person name="Karaoz U."/>
            <person name="Brodie E.L."/>
            <person name="Williams K.H."/>
            <person name="Hubbard S.S."/>
            <person name="Banfield J.F."/>
        </authorList>
    </citation>
    <scope>NUCLEOTIDE SEQUENCE [LARGE SCALE GENOMIC DNA]</scope>
</reference>
<dbReference type="EMBL" id="MHFR01000043">
    <property type="protein sequence ID" value="OGW97168.1"/>
    <property type="molecule type" value="Genomic_DNA"/>
</dbReference>
<evidence type="ECO:0000313" key="2">
    <source>
        <dbReference type="Proteomes" id="UP000178187"/>
    </source>
</evidence>
<gene>
    <name evidence="1" type="ORF">A3G33_08315</name>
</gene>
<name>A0A1G1KW50_9BACT</name>
<protein>
    <submittedName>
        <fullName evidence="1">Uncharacterized protein</fullName>
    </submittedName>
</protein>
<organism evidence="1 2">
    <name type="scientific">Candidatus Danuiimicrobium aquiferis</name>
    <dbReference type="NCBI Taxonomy" id="1801832"/>
    <lineage>
        <taxon>Bacteria</taxon>
        <taxon>Pseudomonadati</taxon>
        <taxon>Candidatus Omnitrophota</taxon>
        <taxon>Candidatus Danuiimicrobium</taxon>
    </lineage>
</organism>
<sequence>MGRLYDMVIEVSGFKTERRQKIHKAVKKEWKIDSCDFRAQDAFFSGQNNLCGGESEEEFAERVANAVWKANGVYCGVEVKATYMEELPYETYSFGKEKHREFMKNLKRKSGQGKE</sequence>
<proteinExistence type="predicted"/>
<dbReference type="Proteomes" id="UP000178187">
    <property type="component" value="Unassembled WGS sequence"/>
</dbReference>
<evidence type="ECO:0000313" key="1">
    <source>
        <dbReference type="EMBL" id="OGW97168.1"/>
    </source>
</evidence>
<comment type="caution">
    <text evidence="1">The sequence shown here is derived from an EMBL/GenBank/DDBJ whole genome shotgun (WGS) entry which is preliminary data.</text>
</comment>
<dbReference type="AlphaFoldDB" id="A0A1G1KW50"/>
<accession>A0A1G1KW50</accession>